<evidence type="ECO:0000256" key="5">
    <source>
        <dbReference type="ARBA" id="ARBA00037300"/>
    </source>
</evidence>
<dbReference type="InterPro" id="IPR057776">
    <property type="entry name" value="UTP23_sensor"/>
</dbReference>
<dbReference type="PANTHER" id="PTHR12416">
    <property type="entry name" value="RRNA-PROCESSING PROTEIN UTP23 HOMOLOG"/>
    <property type="match status" value="1"/>
</dbReference>
<comment type="subcellular location">
    <subcellularLocation>
        <location evidence="1">Nucleus</location>
        <location evidence="1">Nucleolus</location>
    </subcellularLocation>
</comment>
<evidence type="ECO:0000256" key="4">
    <source>
        <dbReference type="ARBA" id="ARBA00023242"/>
    </source>
</evidence>
<dbReference type="InterPro" id="IPR029060">
    <property type="entry name" value="PIN-like_dom_sf"/>
</dbReference>
<dbReference type="Proteomes" id="UP001497522">
    <property type="component" value="Chromosome 16"/>
</dbReference>
<name>A0ABP1AUQ8_9BRYO</name>
<feature type="region of interest" description="Disordered" evidence="7">
    <location>
        <begin position="179"/>
        <end position="294"/>
    </location>
</feature>
<dbReference type="Pfam" id="PF24779">
    <property type="entry name" value="UTP23_sensor"/>
    <property type="match status" value="1"/>
</dbReference>
<dbReference type="SUPFAM" id="SSF88723">
    <property type="entry name" value="PIN domain-like"/>
    <property type="match status" value="1"/>
</dbReference>
<comment type="similarity">
    <text evidence="6">Belongs to the UTP23/FCF1 family. UTP23 subfamily.</text>
</comment>
<dbReference type="Pfam" id="PF04900">
    <property type="entry name" value="Fcf1"/>
    <property type="match status" value="1"/>
</dbReference>
<keyword evidence="10" id="KW-1185">Reference proteome</keyword>
<accession>A0ABP1AUQ8</accession>
<keyword evidence="3" id="KW-0698">rRNA processing</keyword>
<gene>
    <name evidence="9" type="ORF">CSSPJE1EN2_LOCUS9313</name>
</gene>
<protein>
    <recommendedName>
        <fullName evidence="8">UTP23 sensor motif region domain-containing protein</fullName>
    </recommendedName>
</protein>
<evidence type="ECO:0000259" key="8">
    <source>
        <dbReference type="Pfam" id="PF24779"/>
    </source>
</evidence>
<evidence type="ECO:0000256" key="2">
    <source>
        <dbReference type="ARBA" id="ARBA00022517"/>
    </source>
</evidence>
<comment type="function">
    <text evidence="5">Involved in rRNA-processing and ribosome biogenesis.</text>
</comment>
<feature type="domain" description="UTP23 sensor motif region" evidence="8">
    <location>
        <begin position="230"/>
        <end position="248"/>
    </location>
</feature>
<reference evidence="9" key="1">
    <citation type="submission" date="2024-03" db="EMBL/GenBank/DDBJ databases">
        <authorList>
            <consortium name="ELIXIR-Norway"/>
            <consortium name="Elixir Norway"/>
        </authorList>
    </citation>
    <scope>NUCLEOTIDE SEQUENCE</scope>
</reference>
<dbReference type="EMBL" id="OZ023717">
    <property type="protein sequence ID" value="CAK9866318.1"/>
    <property type="molecule type" value="Genomic_DNA"/>
</dbReference>
<feature type="compositionally biased region" description="Basic residues" evidence="7">
    <location>
        <begin position="266"/>
        <end position="280"/>
    </location>
</feature>
<evidence type="ECO:0000256" key="7">
    <source>
        <dbReference type="SAM" id="MobiDB-lite"/>
    </source>
</evidence>
<dbReference type="InterPro" id="IPR006984">
    <property type="entry name" value="Fcf1/UTP23"/>
</dbReference>
<proteinExistence type="inferred from homology"/>
<evidence type="ECO:0000313" key="10">
    <source>
        <dbReference type="Proteomes" id="UP001497522"/>
    </source>
</evidence>
<evidence type="ECO:0000256" key="1">
    <source>
        <dbReference type="ARBA" id="ARBA00004604"/>
    </source>
</evidence>
<evidence type="ECO:0000256" key="3">
    <source>
        <dbReference type="ARBA" id="ARBA00022552"/>
    </source>
</evidence>
<keyword evidence="2" id="KW-0690">Ribosome biogenesis</keyword>
<keyword evidence="4" id="KW-0539">Nucleus</keyword>
<dbReference type="Gene3D" id="3.40.50.1010">
    <property type="entry name" value="5'-nuclease"/>
    <property type="match status" value="1"/>
</dbReference>
<sequence length="294" mass="33170">MGVKKQKQLRRHIRFYKTCFGFREPFKVICDGTFLHYNLSKKLGSPQDILPSFLGAAAKAFVTRCVVSELKKMGEAYSGTASAARRFELAKCEHEQPLPAADCVAAMVGSHNDEHFFVATQDVELRKKLRQVHGGALIYAKHTWLVLEPPSDKQQEYARLSENDRLHVTQRERFLLEAREGKLKPQNAGGEQNEDGIIRDPSSAQSISLKDSAHHKTPRGVLTTKDRPTFKRKRAKAPNPLSCLKKKKKVVNPASTEEKEDGTLMKKARARQRVRKRHRSATVSSVNEAEVKDS</sequence>
<dbReference type="CDD" id="cd08553">
    <property type="entry name" value="PIN_Fcf1-like"/>
    <property type="match status" value="1"/>
</dbReference>
<evidence type="ECO:0000256" key="6">
    <source>
        <dbReference type="ARBA" id="ARBA00038503"/>
    </source>
</evidence>
<organism evidence="9 10">
    <name type="scientific">Sphagnum jensenii</name>
    <dbReference type="NCBI Taxonomy" id="128206"/>
    <lineage>
        <taxon>Eukaryota</taxon>
        <taxon>Viridiplantae</taxon>
        <taxon>Streptophyta</taxon>
        <taxon>Embryophyta</taxon>
        <taxon>Bryophyta</taxon>
        <taxon>Sphagnophytina</taxon>
        <taxon>Sphagnopsida</taxon>
        <taxon>Sphagnales</taxon>
        <taxon>Sphagnaceae</taxon>
        <taxon>Sphagnum</taxon>
    </lineage>
</organism>
<evidence type="ECO:0000313" key="9">
    <source>
        <dbReference type="EMBL" id="CAK9866318.1"/>
    </source>
</evidence>